<dbReference type="Proteomes" id="UP000029578">
    <property type="component" value="Unassembled WGS sequence"/>
</dbReference>
<feature type="transmembrane region" description="Helical" evidence="1">
    <location>
        <begin position="34"/>
        <end position="58"/>
    </location>
</feature>
<feature type="transmembrane region" description="Helical" evidence="1">
    <location>
        <begin position="79"/>
        <end position="97"/>
    </location>
</feature>
<evidence type="ECO:0000256" key="1">
    <source>
        <dbReference type="SAM" id="Phobius"/>
    </source>
</evidence>
<protein>
    <submittedName>
        <fullName evidence="2">Uncharacterized protein</fullName>
    </submittedName>
</protein>
<proteinExistence type="predicted"/>
<keyword evidence="1" id="KW-0472">Membrane</keyword>
<evidence type="ECO:0000313" key="2">
    <source>
        <dbReference type="EMBL" id="KGF50984.1"/>
    </source>
</evidence>
<keyword evidence="1" id="KW-1133">Transmembrane helix</keyword>
<reference evidence="2 3" key="1">
    <citation type="submission" date="2014-07" db="EMBL/GenBank/DDBJ databases">
        <authorList>
            <person name="McCorrison J."/>
            <person name="Sanka R."/>
            <person name="Torralba M."/>
            <person name="Gillis M."/>
            <person name="Haft D.H."/>
            <person name="Methe B."/>
            <person name="Sutton G."/>
            <person name="Nelson K.E."/>
        </authorList>
    </citation>
    <scope>NUCLEOTIDE SEQUENCE [LARGE SCALE GENOMIC DNA]</scope>
    <source>
        <strain evidence="2 3">DNF00666</strain>
    </source>
</reference>
<evidence type="ECO:0000313" key="3">
    <source>
        <dbReference type="Proteomes" id="UP000029578"/>
    </source>
</evidence>
<name>A0A096D0C0_9BACT</name>
<organism evidence="2 3">
    <name type="scientific">Prevotella melaninogenica DNF00666</name>
    <dbReference type="NCBI Taxonomy" id="1401073"/>
    <lineage>
        <taxon>Bacteria</taxon>
        <taxon>Pseudomonadati</taxon>
        <taxon>Bacteroidota</taxon>
        <taxon>Bacteroidia</taxon>
        <taxon>Bacteroidales</taxon>
        <taxon>Prevotellaceae</taxon>
        <taxon>Prevotella</taxon>
    </lineage>
</organism>
<keyword evidence="1" id="KW-0812">Transmembrane</keyword>
<accession>A0A096D0C0</accession>
<gene>
    <name evidence="2" type="ORF">HMPREF0661_04035</name>
</gene>
<dbReference type="EMBL" id="JRNS01000238">
    <property type="protein sequence ID" value="KGF50984.1"/>
    <property type="molecule type" value="Genomic_DNA"/>
</dbReference>
<dbReference type="RefSeq" id="WP_036863355.1">
    <property type="nucleotide sequence ID" value="NZ_JRNS01000238.1"/>
</dbReference>
<sequence length="139" mass="15831">MNNFFKASCVACCVAIVLSLGVIPFVGQKDDRPAISFVLGFIKHICLSLIVSFILFLGMELLIQSLVFLFDLYIGDKQVLYLLIFCFFFLAPSLVVLQTPSGEDKYAVRNWTENKFMNGVIHFLVREFNKQVQIYLICS</sequence>
<dbReference type="AlphaFoldDB" id="A0A096D0C0"/>
<comment type="caution">
    <text evidence="2">The sequence shown here is derived from an EMBL/GenBank/DDBJ whole genome shotgun (WGS) entry which is preliminary data.</text>
</comment>